<organism evidence="1">
    <name type="scientific">Physcomitrium patens</name>
    <name type="common">Spreading-leaved earth moss</name>
    <name type="synonym">Physcomitrella patens</name>
    <dbReference type="NCBI Taxonomy" id="3218"/>
    <lineage>
        <taxon>Eukaryota</taxon>
        <taxon>Viridiplantae</taxon>
        <taxon>Streptophyta</taxon>
        <taxon>Embryophyta</taxon>
        <taxon>Bryophyta</taxon>
        <taxon>Bryophytina</taxon>
        <taxon>Bryopsida</taxon>
        <taxon>Funariidae</taxon>
        <taxon>Funariales</taxon>
        <taxon>Funariaceae</taxon>
        <taxon>Physcomitrium</taxon>
    </lineage>
</organism>
<dbReference type="InParanoid" id="A0A2K1JZU2"/>
<sequence>MPHFHALIAEAYSHVGQHWSTLLPTRLFHKLTATALCQVNDNKLVSFLTRSLSRTFAHFILKLRGRIPSHSFLGTSCVS</sequence>
<name>A0A2K1JZU2_PHYPA</name>
<accession>A0A2K1JZU2</accession>
<reference evidence="2" key="3">
    <citation type="submission" date="2020-12" db="UniProtKB">
        <authorList>
            <consortium name="EnsemblPlants"/>
        </authorList>
    </citation>
    <scope>IDENTIFICATION</scope>
</reference>
<dbReference type="Gramene" id="Pp3c10_20650V3.1">
    <property type="protein sequence ID" value="PAC:32902251.CDS.1"/>
    <property type="gene ID" value="Pp3c10_20650"/>
</dbReference>
<gene>
    <name evidence="1" type="ORF">PHYPA_014167</name>
</gene>
<protein>
    <submittedName>
        <fullName evidence="1 2">Uncharacterized protein</fullName>
    </submittedName>
</protein>
<evidence type="ECO:0000313" key="1">
    <source>
        <dbReference type="EMBL" id="PNR47047.1"/>
    </source>
</evidence>
<dbReference type="AlphaFoldDB" id="A0A2K1JZU2"/>
<evidence type="ECO:0000313" key="3">
    <source>
        <dbReference type="Proteomes" id="UP000006727"/>
    </source>
</evidence>
<keyword evidence="3" id="KW-1185">Reference proteome</keyword>
<reference evidence="1 3" key="2">
    <citation type="journal article" date="2018" name="Plant J.">
        <title>The Physcomitrella patens chromosome-scale assembly reveals moss genome structure and evolution.</title>
        <authorList>
            <person name="Lang D."/>
            <person name="Ullrich K.K."/>
            <person name="Murat F."/>
            <person name="Fuchs J."/>
            <person name="Jenkins J."/>
            <person name="Haas F.B."/>
            <person name="Piednoel M."/>
            <person name="Gundlach H."/>
            <person name="Van Bel M."/>
            <person name="Meyberg R."/>
            <person name="Vives C."/>
            <person name="Morata J."/>
            <person name="Symeonidi A."/>
            <person name="Hiss M."/>
            <person name="Muchero W."/>
            <person name="Kamisugi Y."/>
            <person name="Saleh O."/>
            <person name="Blanc G."/>
            <person name="Decker E.L."/>
            <person name="van Gessel N."/>
            <person name="Grimwood J."/>
            <person name="Hayes R.D."/>
            <person name="Graham S.W."/>
            <person name="Gunter L.E."/>
            <person name="McDaniel S.F."/>
            <person name="Hoernstein S.N.W."/>
            <person name="Larsson A."/>
            <person name="Li F.W."/>
            <person name="Perroud P.F."/>
            <person name="Phillips J."/>
            <person name="Ranjan P."/>
            <person name="Rokshar D.S."/>
            <person name="Rothfels C.J."/>
            <person name="Schneider L."/>
            <person name="Shu S."/>
            <person name="Stevenson D.W."/>
            <person name="Thummler F."/>
            <person name="Tillich M."/>
            <person name="Villarreal Aguilar J.C."/>
            <person name="Widiez T."/>
            <person name="Wong G.K."/>
            <person name="Wymore A."/>
            <person name="Zhang Y."/>
            <person name="Zimmer A.D."/>
            <person name="Quatrano R.S."/>
            <person name="Mayer K.F.X."/>
            <person name="Goodstein D."/>
            <person name="Casacuberta J.M."/>
            <person name="Vandepoele K."/>
            <person name="Reski R."/>
            <person name="Cuming A.C."/>
            <person name="Tuskan G.A."/>
            <person name="Maumus F."/>
            <person name="Salse J."/>
            <person name="Schmutz J."/>
            <person name="Rensing S.A."/>
        </authorList>
    </citation>
    <scope>NUCLEOTIDE SEQUENCE [LARGE SCALE GENOMIC DNA]</scope>
    <source>
        <strain evidence="2 3">cv. Gransden 2004</strain>
    </source>
</reference>
<proteinExistence type="predicted"/>
<dbReference type="EnsemblPlants" id="Pp3c10_20650V3.1">
    <property type="protein sequence ID" value="PAC:32902251.CDS.1"/>
    <property type="gene ID" value="Pp3c10_20650"/>
</dbReference>
<dbReference type="EMBL" id="ABEU02000010">
    <property type="protein sequence ID" value="PNR47047.1"/>
    <property type="molecule type" value="Genomic_DNA"/>
</dbReference>
<evidence type="ECO:0000313" key="2">
    <source>
        <dbReference type="EnsemblPlants" id="PAC:32902251.CDS.1"/>
    </source>
</evidence>
<dbReference type="PaxDb" id="3218-PP1S67_206V6.1"/>
<reference evidence="1 3" key="1">
    <citation type="journal article" date="2008" name="Science">
        <title>The Physcomitrella genome reveals evolutionary insights into the conquest of land by plants.</title>
        <authorList>
            <person name="Rensing S."/>
            <person name="Lang D."/>
            <person name="Zimmer A."/>
            <person name="Terry A."/>
            <person name="Salamov A."/>
            <person name="Shapiro H."/>
            <person name="Nishiyama T."/>
            <person name="Perroud P.-F."/>
            <person name="Lindquist E."/>
            <person name="Kamisugi Y."/>
            <person name="Tanahashi T."/>
            <person name="Sakakibara K."/>
            <person name="Fujita T."/>
            <person name="Oishi K."/>
            <person name="Shin-I T."/>
            <person name="Kuroki Y."/>
            <person name="Toyoda A."/>
            <person name="Suzuki Y."/>
            <person name="Hashimoto A."/>
            <person name="Yamaguchi K."/>
            <person name="Sugano A."/>
            <person name="Kohara Y."/>
            <person name="Fujiyama A."/>
            <person name="Anterola A."/>
            <person name="Aoki S."/>
            <person name="Ashton N."/>
            <person name="Barbazuk W.B."/>
            <person name="Barker E."/>
            <person name="Bennetzen J."/>
            <person name="Bezanilla M."/>
            <person name="Blankenship R."/>
            <person name="Cho S.H."/>
            <person name="Dutcher S."/>
            <person name="Estelle M."/>
            <person name="Fawcett J.A."/>
            <person name="Gundlach H."/>
            <person name="Hanada K."/>
            <person name="Heyl A."/>
            <person name="Hicks K.A."/>
            <person name="Hugh J."/>
            <person name="Lohr M."/>
            <person name="Mayer K."/>
            <person name="Melkozernov A."/>
            <person name="Murata T."/>
            <person name="Nelson D."/>
            <person name="Pils B."/>
            <person name="Prigge M."/>
            <person name="Reiss B."/>
            <person name="Renner T."/>
            <person name="Rombauts S."/>
            <person name="Rushton P."/>
            <person name="Sanderfoot A."/>
            <person name="Schween G."/>
            <person name="Shiu S.-H."/>
            <person name="Stueber K."/>
            <person name="Theodoulou F.L."/>
            <person name="Tu H."/>
            <person name="Van de Peer Y."/>
            <person name="Verrier P.J."/>
            <person name="Waters E."/>
            <person name="Wood A."/>
            <person name="Yang L."/>
            <person name="Cove D."/>
            <person name="Cuming A."/>
            <person name="Hasebe M."/>
            <person name="Lucas S."/>
            <person name="Mishler D.B."/>
            <person name="Reski R."/>
            <person name="Grigoriev I."/>
            <person name="Quatrano R.S."/>
            <person name="Boore J.L."/>
        </authorList>
    </citation>
    <scope>NUCLEOTIDE SEQUENCE [LARGE SCALE GENOMIC DNA]</scope>
    <source>
        <strain evidence="2 3">cv. Gransden 2004</strain>
    </source>
</reference>
<dbReference type="Proteomes" id="UP000006727">
    <property type="component" value="Chromosome 10"/>
</dbReference>